<dbReference type="RefSeq" id="WP_092438103.1">
    <property type="nucleotide sequence ID" value="NZ_FMYP01000029.1"/>
</dbReference>
<sequence>MKTNKLISILLVALILPALAFAQSNIKDPKDLKYGTDSVKRIECLKNLSLYGELFKQDNFKDAKRPWAKVFTNCPMASQNTYINGAKIFKSLIENETDQVTKAHYLDTLMRVYDKRIEFFGRKGYVLGRKALDFVKYAPDSLVTAYAMFNESIDLLKGKSEEQVIGTRYQIAKQLYDQKIVTAEQMLNMYVQSAEYLDAQIAAKPEDKGIQNAKESVEFIFATSGVATCENLVAIFGPKFKANPENLDQTKKISSLLSNANCKDQLFIDVSENIYKKEPSAEAAFNIARMFEAKGDNEKAVTYYKEAINKQANATEKSKYYLVLSNLYNHGLNDKPAAKAAAYNAIESDGTNGMAYMVLGNIYASVRNCGDTDFAKQTIFWLAVDKYTKAKQIDPSLAEDANKSIATYSQYFPKKEEIFFQGLTNGQAVTIGCWINETTYVR</sequence>
<dbReference type="InterPro" id="IPR011990">
    <property type="entry name" value="TPR-like_helical_dom_sf"/>
</dbReference>
<keyword evidence="2" id="KW-0732">Signal</keyword>
<dbReference type="InterPro" id="IPR019734">
    <property type="entry name" value="TPR_rpt"/>
</dbReference>
<reference evidence="3 4" key="1">
    <citation type="submission" date="2016-09" db="EMBL/GenBank/DDBJ databases">
        <authorList>
            <person name="Capua I."/>
            <person name="De Benedictis P."/>
            <person name="Joannis T."/>
            <person name="Lombin L.H."/>
            <person name="Cattoli G."/>
        </authorList>
    </citation>
    <scope>NUCLEOTIDE SEQUENCE [LARGE SCALE GENOMIC DNA]</scope>
    <source>
        <strain evidence="3 4">A7P-90m</strain>
    </source>
</reference>
<evidence type="ECO:0000256" key="1">
    <source>
        <dbReference type="PROSITE-ProRule" id="PRU00339"/>
    </source>
</evidence>
<keyword evidence="4" id="KW-1185">Reference proteome</keyword>
<feature type="signal peptide" evidence="2">
    <location>
        <begin position="1"/>
        <end position="22"/>
    </location>
</feature>
<dbReference type="PROSITE" id="PS50005">
    <property type="entry name" value="TPR"/>
    <property type="match status" value="1"/>
</dbReference>
<protein>
    <submittedName>
        <fullName evidence="3">Uncharacterized protein</fullName>
    </submittedName>
</protein>
<organism evidence="3 4">
    <name type="scientific">Williamwhitmania taraxaci</name>
    <dbReference type="NCBI Taxonomy" id="1640674"/>
    <lineage>
        <taxon>Bacteria</taxon>
        <taxon>Pseudomonadati</taxon>
        <taxon>Bacteroidota</taxon>
        <taxon>Bacteroidia</taxon>
        <taxon>Bacteroidales</taxon>
        <taxon>Williamwhitmaniaceae</taxon>
        <taxon>Williamwhitmania</taxon>
    </lineage>
</organism>
<accession>A0A1G6L5Z1</accession>
<dbReference type="Gene3D" id="1.25.40.10">
    <property type="entry name" value="Tetratricopeptide repeat domain"/>
    <property type="match status" value="1"/>
</dbReference>
<evidence type="ECO:0000256" key="2">
    <source>
        <dbReference type="SAM" id="SignalP"/>
    </source>
</evidence>
<feature type="chain" id="PRO_5011706553" evidence="2">
    <location>
        <begin position="23"/>
        <end position="442"/>
    </location>
</feature>
<name>A0A1G6L5Z1_9BACT</name>
<dbReference type="STRING" id="1640674.SAMN05216323_102910"/>
<dbReference type="AlphaFoldDB" id="A0A1G6L5Z1"/>
<keyword evidence="1" id="KW-0802">TPR repeat</keyword>
<feature type="repeat" description="TPR" evidence="1">
    <location>
        <begin position="281"/>
        <end position="314"/>
    </location>
</feature>
<dbReference type="SUPFAM" id="SSF48452">
    <property type="entry name" value="TPR-like"/>
    <property type="match status" value="1"/>
</dbReference>
<dbReference type="Proteomes" id="UP000199452">
    <property type="component" value="Unassembled WGS sequence"/>
</dbReference>
<dbReference type="OrthoDB" id="1522899at2"/>
<evidence type="ECO:0000313" key="4">
    <source>
        <dbReference type="Proteomes" id="UP000199452"/>
    </source>
</evidence>
<evidence type="ECO:0000313" key="3">
    <source>
        <dbReference type="EMBL" id="SDC38558.1"/>
    </source>
</evidence>
<dbReference type="EMBL" id="FMYP01000029">
    <property type="protein sequence ID" value="SDC38558.1"/>
    <property type="molecule type" value="Genomic_DNA"/>
</dbReference>
<gene>
    <name evidence="3" type="ORF">SAMN05216323_102910</name>
</gene>
<proteinExistence type="predicted"/>